<dbReference type="InterPro" id="IPR017850">
    <property type="entry name" value="Alkaline_phosphatase_core_sf"/>
</dbReference>
<proteinExistence type="inferred from homology"/>
<accession>A0A4R6GPU2</accession>
<evidence type="ECO:0000256" key="1">
    <source>
        <dbReference type="ARBA" id="ARBA00008779"/>
    </source>
</evidence>
<dbReference type="Proteomes" id="UP000294848">
    <property type="component" value="Unassembled WGS sequence"/>
</dbReference>
<gene>
    <name evidence="6" type="ORF">DET52_11110</name>
</gene>
<dbReference type="PANTHER" id="PTHR42693">
    <property type="entry name" value="ARYLSULFATASE FAMILY MEMBER"/>
    <property type="match status" value="1"/>
</dbReference>
<dbReference type="InterPro" id="IPR000917">
    <property type="entry name" value="Sulfatase_N"/>
</dbReference>
<protein>
    <submittedName>
        <fullName evidence="6">Arylsulfatase A-like enzyme</fullName>
    </submittedName>
</protein>
<dbReference type="RefSeq" id="WP_133466597.1">
    <property type="nucleotide sequence ID" value="NZ_SNWI01000011.1"/>
</dbReference>
<reference evidence="6 7" key="1">
    <citation type="submission" date="2019-03" db="EMBL/GenBank/DDBJ databases">
        <title>Freshwater and sediment microbial communities from various areas in North America, analyzing microbe dynamics in response to fracking.</title>
        <authorList>
            <person name="Lamendella R."/>
        </authorList>
    </citation>
    <scope>NUCLEOTIDE SEQUENCE [LARGE SCALE GENOMIC DNA]</scope>
    <source>
        <strain evidence="6 7">114D</strain>
    </source>
</reference>
<evidence type="ECO:0000256" key="3">
    <source>
        <dbReference type="ARBA" id="ARBA00022801"/>
    </source>
</evidence>
<dbReference type="GO" id="GO:0046872">
    <property type="term" value="F:metal ion binding"/>
    <property type="evidence" value="ECO:0007669"/>
    <property type="project" value="UniProtKB-KW"/>
</dbReference>
<sequence>MNTTITSRIIIASTGLLSLAGQINAKEQPNILWITCEDISPTIGCYGDQAAKTPVIDQLASEGVRYTHVFATAGVCAPSRSTIITGVYAPSLGTHHMRTGNDISGISKGIYPTETGIIDPEGNSVPKYSAVIPSEVRCFPELLRKAGYYCTNNAKTDYQFAAPISAWDENDSNAHWRNRPKDKPFFAVFNLNVSHESMIWKKKNDPLLINKNAPNIPPYFPENKVIRQDVARNYSNIAELDKQVGQILKQLKEDGLLEKTIIFFFSDHGGPLPRGKREIYDSGLRVPFIARFPHRFKAGTVSEELISFVDLAPSMLSLAGITPPDYMQGQAFLGVHKSDNARTEIFAARDRLDECYDMVRCVRTKDYMYVKNFYPEKPNYMDLKYRRQMDMMNELIRLHKSDSLNAVQEIWFHKTKSTEEFYKVKEDPHQVQNLITDSCNQLIVEDLRKKLTNWQQKINDQGFIPEGEMVLQMWPNLKQPQTLKPAIEKINNTFKISCPTQGASIVFQFSNSGASKPEWKHWHVYSEPITAKKGQYLHIIASRIGFKQSEEFVIKCE</sequence>
<evidence type="ECO:0000256" key="2">
    <source>
        <dbReference type="ARBA" id="ARBA00022723"/>
    </source>
</evidence>
<evidence type="ECO:0000256" key="4">
    <source>
        <dbReference type="ARBA" id="ARBA00022837"/>
    </source>
</evidence>
<feature type="domain" description="Sulfatase N-terminal" evidence="5">
    <location>
        <begin position="29"/>
        <end position="150"/>
    </location>
</feature>
<evidence type="ECO:0000259" key="5">
    <source>
        <dbReference type="Pfam" id="PF00884"/>
    </source>
</evidence>
<evidence type="ECO:0000313" key="6">
    <source>
        <dbReference type="EMBL" id="TDN96640.1"/>
    </source>
</evidence>
<keyword evidence="3" id="KW-0378">Hydrolase</keyword>
<comment type="caution">
    <text evidence="6">The sequence shown here is derived from an EMBL/GenBank/DDBJ whole genome shotgun (WGS) entry which is preliminary data.</text>
</comment>
<comment type="similarity">
    <text evidence="1">Belongs to the sulfatase family.</text>
</comment>
<dbReference type="PROSITE" id="PS00523">
    <property type="entry name" value="SULFATASE_1"/>
    <property type="match status" value="1"/>
</dbReference>
<dbReference type="EMBL" id="SNWI01000011">
    <property type="protein sequence ID" value="TDN96640.1"/>
    <property type="molecule type" value="Genomic_DNA"/>
</dbReference>
<dbReference type="Pfam" id="PF00884">
    <property type="entry name" value="Sulfatase"/>
    <property type="match status" value="2"/>
</dbReference>
<keyword evidence="4" id="KW-0106">Calcium</keyword>
<dbReference type="CDD" id="cd16027">
    <property type="entry name" value="SGSH"/>
    <property type="match status" value="1"/>
</dbReference>
<dbReference type="AlphaFoldDB" id="A0A4R6GPU2"/>
<name>A0A4R6GPU2_9BACT</name>
<dbReference type="InterPro" id="IPR050738">
    <property type="entry name" value="Sulfatase"/>
</dbReference>
<dbReference type="Gene3D" id="3.40.720.10">
    <property type="entry name" value="Alkaline Phosphatase, subunit A"/>
    <property type="match status" value="1"/>
</dbReference>
<organism evidence="6 7">
    <name type="scientific">Sunxiuqinia elliptica</name>
    <dbReference type="NCBI Taxonomy" id="655355"/>
    <lineage>
        <taxon>Bacteria</taxon>
        <taxon>Pseudomonadati</taxon>
        <taxon>Bacteroidota</taxon>
        <taxon>Bacteroidia</taxon>
        <taxon>Marinilabiliales</taxon>
        <taxon>Prolixibacteraceae</taxon>
        <taxon>Sunxiuqinia</taxon>
    </lineage>
</organism>
<evidence type="ECO:0000313" key="7">
    <source>
        <dbReference type="Proteomes" id="UP000294848"/>
    </source>
</evidence>
<keyword evidence="2" id="KW-0479">Metal-binding</keyword>
<dbReference type="SUPFAM" id="SSF53649">
    <property type="entry name" value="Alkaline phosphatase-like"/>
    <property type="match status" value="1"/>
</dbReference>
<dbReference type="InterPro" id="IPR024607">
    <property type="entry name" value="Sulfatase_CS"/>
</dbReference>
<dbReference type="GO" id="GO:0004065">
    <property type="term" value="F:arylsulfatase activity"/>
    <property type="evidence" value="ECO:0007669"/>
    <property type="project" value="TreeGrafter"/>
</dbReference>
<dbReference type="OrthoDB" id="9765065at2"/>
<feature type="domain" description="Sulfatase N-terminal" evidence="5">
    <location>
        <begin position="178"/>
        <end position="321"/>
    </location>
</feature>
<dbReference type="PANTHER" id="PTHR42693:SF53">
    <property type="entry name" value="ENDO-4-O-SULFATASE"/>
    <property type="match status" value="1"/>
</dbReference>